<dbReference type="Pfam" id="PF07484">
    <property type="entry name" value="Collar"/>
    <property type="match status" value="1"/>
</dbReference>
<dbReference type="SUPFAM" id="SSF88874">
    <property type="entry name" value="Receptor-binding domain of short tail fibre protein gp12"/>
    <property type="match status" value="1"/>
</dbReference>
<feature type="domain" description="Phage tail collar" evidence="1">
    <location>
        <begin position="7"/>
        <end position="63"/>
    </location>
</feature>
<evidence type="ECO:0000259" key="1">
    <source>
        <dbReference type="Pfam" id="PF07484"/>
    </source>
</evidence>
<organism evidence="2 3">
    <name type="scientific">Pseudoalteromonas aurantia 208</name>
    <dbReference type="NCBI Taxonomy" id="1314867"/>
    <lineage>
        <taxon>Bacteria</taxon>
        <taxon>Pseudomonadati</taxon>
        <taxon>Pseudomonadota</taxon>
        <taxon>Gammaproteobacteria</taxon>
        <taxon>Alteromonadales</taxon>
        <taxon>Pseudoalteromonadaceae</taxon>
        <taxon>Pseudoalteromonas</taxon>
    </lineage>
</organism>
<gene>
    <name evidence="2" type="ORF">PAUR_a1505</name>
</gene>
<proteinExistence type="predicted"/>
<reference evidence="2 3" key="1">
    <citation type="submission" date="2015-03" db="EMBL/GenBank/DDBJ databases">
        <title>Genome sequence of Pseudoalteromonas aurantia.</title>
        <authorList>
            <person name="Xie B.-B."/>
            <person name="Rong J.-C."/>
            <person name="Qin Q.-L."/>
            <person name="Zhang Y.-Z."/>
        </authorList>
    </citation>
    <scope>NUCLEOTIDE SEQUENCE [LARGE SCALE GENOMIC DNA]</scope>
    <source>
        <strain evidence="2 3">208</strain>
    </source>
</reference>
<evidence type="ECO:0000313" key="3">
    <source>
        <dbReference type="Proteomes" id="UP000615755"/>
    </source>
</evidence>
<comment type="caution">
    <text evidence="2">The sequence shown here is derived from an EMBL/GenBank/DDBJ whole genome shotgun (WGS) entry which is preliminary data.</text>
</comment>
<dbReference type="EMBL" id="AQGV01000012">
    <property type="protein sequence ID" value="MBE0368009.1"/>
    <property type="molecule type" value="Genomic_DNA"/>
</dbReference>
<dbReference type="InterPro" id="IPR011083">
    <property type="entry name" value="Phage_tail_collar_dom"/>
</dbReference>
<dbReference type="InterPro" id="IPR037053">
    <property type="entry name" value="Phage_tail_collar_dom_sf"/>
</dbReference>
<dbReference type="Gene3D" id="3.90.1340.10">
    <property type="entry name" value="Phage tail collar domain"/>
    <property type="match status" value="1"/>
</dbReference>
<dbReference type="RefSeq" id="WP_192507358.1">
    <property type="nucleotide sequence ID" value="NZ_AQGV01000012.1"/>
</dbReference>
<sequence>MAESFIGEIKMIATTYSPRQWAFCSGSILTVNQNQALFALIGAQYGGDGRSSFQLPDLRGRVPVHYGQGPGLRNYPLGARVGVESVVLQPEQIPPHTHRLQASNNRANTSNAIGNVLAMSPTTESTYISGTVTGTKQELNEAAVETEGAGQAHTNMMPYLAIHFIISLAGTFPSRN</sequence>
<dbReference type="Proteomes" id="UP000615755">
    <property type="component" value="Unassembled WGS sequence"/>
</dbReference>
<accession>A0ABR9EAJ5</accession>
<name>A0ABR9EAJ5_9GAMM</name>
<evidence type="ECO:0000313" key="2">
    <source>
        <dbReference type="EMBL" id="MBE0368009.1"/>
    </source>
</evidence>
<protein>
    <recommendedName>
        <fullName evidence="1">Phage tail collar domain-containing protein</fullName>
    </recommendedName>
</protein>
<keyword evidence="3" id="KW-1185">Reference proteome</keyword>